<keyword evidence="1" id="KW-0472">Membrane</keyword>
<comment type="caution">
    <text evidence="2">The sequence shown here is derived from an EMBL/GenBank/DDBJ whole genome shotgun (WGS) entry which is preliminary data.</text>
</comment>
<evidence type="ECO:0000256" key="1">
    <source>
        <dbReference type="SAM" id="Phobius"/>
    </source>
</evidence>
<evidence type="ECO:0000313" key="3">
    <source>
        <dbReference type="Proteomes" id="UP000593567"/>
    </source>
</evidence>
<accession>A0A7J7J3D0</accession>
<keyword evidence="1" id="KW-0812">Transmembrane</keyword>
<dbReference type="Proteomes" id="UP000593567">
    <property type="component" value="Unassembled WGS sequence"/>
</dbReference>
<keyword evidence="1" id="KW-1133">Transmembrane helix</keyword>
<sequence>MLQQHIIAGFPSHVKLCFYYLSSACSSYQSRVTRPNSWLVERLYTTLTTDKFLLFGAIILGEFGESIYLSASMDLFEMHYKRN</sequence>
<proteinExistence type="predicted"/>
<reference evidence="2" key="1">
    <citation type="submission" date="2020-06" db="EMBL/GenBank/DDBJ databases">
        <title>Draft genome of Bugula neritina, a colonial animal packing powerful symbionts and potential medicines.</title>
        <authorList>
            <person name="Rayko M."/>
        </authorList>
    </citation>
    <scope>NUCLEOTIDE SEQUENCE [LARGE SCALE GENOMIC DNA]</scope>
    <source>
        <strain evidence="2">Kwan_BN1</strain>
    </source>
</reference>
<evidence type="ECO:0000313" key="2">
    <source>
        <dbReference type="EMBL" id="KAF6020720.1"/>
    </source>
</evidence>
<organism evidence="2 3">
    <name type="scientific">Bugula neritina</name>
    <name type="common">Brown bryozoan</name>
    <name type="synonym">Sertularia neritina</name>
    <dbReference type="NCBI Taxonomy" id="10212"/>
    <lineage>
        <taxon>Eukaryota</taxon>
        <taxon>Metazoa</taxon>
        <taxon>Spiralia</taxon>
        <taxon>Lophotrochozoa</taxon>
        <taxon>Bryozoa</taxon>
        <taxon>Gymnolaemata</taxon>
        <taxon>Cheilostomatida</taxon>
        <taxon>Flustrina</taxon>
        <taxon>Buguloidea</taxon>
        <taxon>Bugulidae</taxon>
        <taxon>Bugula</taxon>
    </lineage>
</organism>
<keyword evidence="3" id="KW-1185">Reference proteome</keyword>
<name>A0A7J7J3D0_BUGNE</name>
<feature type="transmembrane region" description="Helical" evidence="1">
    <location>
        <begin position="52"/>
        <end position="71"/>
    </location>
</feature>
<dbReference type="AlphaFoldDB" id="A0A7J7J3D0"/>
<protein>
    <submittedName>
        <fullName evidence="2">Uncharacterized protein</fullName>
    </submittedName>
</protein>
<gene>
    <name evidence="2" type="ORF">EB796_020970</name>
</gene>
<dbReference type="EMBL" id="VXIV02003148">
    <property type="protein sequence ID" value="KAF6020720.1"/>
    <property type="molecule type" value="Genomic_DNA"/>
</dbReference>